<evidence type="ECO:0000313" key="1">
    <source>
        <dbReference type="EMBL" id="MBJ7608250.1"/>
    </source>
</evidence>
<comment type="caution">
    <text evidence="1">The sequence shown here is derived from an EMBL/GenBank/DDBJ whole genome shotgun (WGS) entry which is preliminary data.</text>
</comment>
<accession>A0A934KLZ3</accession>
<dbReference type="InterPro" id="IPR007251">
    <property type="entry name" value="Iron_permease_Fet4"/>
</dbReference>
<dbReference type="Proteomes" id="UP000614410">
    <property type="component" value="Unassembled WGS sequence"/>
</dbReference>
<dbReference type="GO" id="GO:0055085">
    <property type="term" value="P:transmembrane transport"/>
    <property type="evidence" value="ECO:0007669"/>
    <property type="project" value="InterPro"/>
</dbReference>
<gene>
    <name evidence="1" type="ORF">JF887_02305</name>
</gene>
<proteinExistence type="predicted"/>
<dbReference type="Pfam" id="PF04120">
    <property type="entry name" value="Iron_permease"/>
    <property type="match status" value="1"/>
</dbReference>
<organism evidence="1 2">
    <name type="scientific">Candidatus Amunia macphersoniae</name>
    <dbReference type="NCBI Taxonomy" id="3127014"/>
    <lineage>
        <taxon>Bacteria</taxon>
        <taxon>Bacillati</taxon>
        <taxon>Candidatus Dormiibacterota</taxon>
        <taxon>Candidatus Dormibacteria</taxon>
        <taxon>Candidatus Aeolococcales</taxon>
        <taxon>Candidatus Aeolococcaceae</taxon>
        <taxon>Candidatus Amunia</taxon>
    </lineage>
</organism>
<evidence type="ECO:0000313" key="2">
    <source>
        <dbReference type="Proteomes" id="UP000614410"/>
    </source>
</evidence>
<protein>
    <submittedName>
        <fullName evidence="1">Low affinity iron permease family protein</fullName>
    </submittedName>
</protein>
<sequence length="38" mass="4283">MQAKLDELIRAISAARNELIGIERAELSEIREMRAAVD</sequence>
<name>A0A934KLZ3_9BACT</name>
<reference evidence="1 2" key="1">
    <citation type="submission" date="2020-10" db="EMBL/GenBank/DDBJ databases">
        <title>Ca. Dormibacterota MAGs.</title>
        <authorList>
            <person name="Montgomery K."/>
        </authorList>
    </citation>
    <scope>NUCLEOTIDE SEQUENCE [LARGE SCALE GENOMIC DNA]</scope>
    <source>
        <strain evidence="1">Mitchell_Peninsula_5</strain>
    </source>
</reference>
<dbReference type="EMBL" id="JAEKNN010000009">
    <property type="protein sequence ID" value="MBJ7608250.1"/>
    <property type="molecule type" value="Genomic_DNA"/>
</dbReference>
<dbReference type="AlphaFoldDB" id="A0A934KLZ3"/>